<keyword evidence="2" id="KW-1185">Reference proteome</keyword>
<dbReference type="RefSeq" id="XP_009032515.1">
    <property type="nucleotide sequence ID" value="XM_009034267.1"/>
</dbReference>
<evidence type="ECO:0000313" key="1">
    <source>
        <dbReference type="EMBL" id="EGB12890.1"/>
    </source>
</evidence>
<dbReference type="AlphaFoldDB" id="F0XWX8"/>
<dbReference type="KEGG" id="aaf:AURANDRAFT_60962"/>
<organism evidence="2">
    <name type="scientific">Aureococcus anophagefferens</name>
    <name type="common">Harmful bloom alga</name>
    <dbReference type="NCBI Taxonomy" id="44056"/>
    <lineage>
        <taxon>Eukaryota</taxon>
        <taxon>Sar</taxon>
        <taxon>Stramenopiles</taxon>
        <taxon>Ochrophyta</taxon>
        <taxon>Pelagophyceae</taxon>
        <taxon>Pelagomonadales</taxon>
        <taxon>Pelagomonadaceae</taxon>
        <taxon>Aureococcus</taxon>
    </lineage>
</organism>
<dbReference type="EMBL" id="GL833120">
    <property type="protein sequence ID" value="EGB12890.1"/>
    <property type="molecule type" value="Genomic_DNA"/>
</dbReference>
<proteinExistence type="predicted"/>
<reference evidence="1 2" key="1">
    <citation type="journal article" date="2011" name="Proc. Natl. Acad. Sci. U.S.A.">
        <title>Niche of harmful alga Aureococcus anophagefferens revealed through ecogenomics.</title>
        <authorList>
            <person name="Gobler C.J."/>
            <person name="Berry D.L."/>
            <person name="Dyhrman S.T."/>
            <person name="Wilhelm S.W."/>
            <person name="Salamov A."/>
            <person name="Lobanov A.V."/>
            <person name="Zhang Y."/>
            <person name="Collier J.L."/>
            <person name="Wurch L.L."/>
            <person name="Kustka A.B."/>
            <person name="Dill B.D."/>
            <person name="Shah M."/>
            <person name="VerBerkmoes N.C."/>
            <person name="Kuo A."/>
            <person name="Terry A."/>
            <person name="Pangilinan J."/>
            <person name="Lindquist E.A."/>
            <person name="Lucas S."/>
            <person name="Paulsen I.T."/>
            <person name="Hattenrath-Lehmann T.K."/>
            <person name="Talmage S.C."/>
            <person name="Walker E.A."/>
            <person name="Koch F."/>
            <person name="Burson A.M."/>
            <person name="Marcoval M.A."/>
            <person name="Tang Y.Z."/>
            <person name="Lecleir G.R."/>
            <person name="Coyne K.J."/>
            <person name="Berg G.M."/>
            <person name="Bertrand E.M."/>
            <person name="Saito M.A."/>
            <person name="Gladyshev V.N."/>
            <person name="Grigoriev I.V."/>
        </authorList>
    </citation>
    <scope>NUCLEOTIDE SEQUENCE [LARGE SCALE GENOMIC DNA]</scope>
    <source>
        <strain evidence="2">CCMP 1984</strain>
    </source>
</reference>
<protein>
    <submittedName>
        <fullName evidence="1">Uncharacterized protein</fullName>
    </submittedName>
</protein>
<evidence type="ECO:0000313" key="2">
    <source>
        <dbReference type="Proteomes" id="UP000002729"/>
    </source>
</evidence>
<dbReference type="GeneID" id="20223259"/>
<gene>
    <name evidence="1" type="ORF">AURANDRAFT_60962</name>
</gene>
<name>F0XWX8_AURAN</name>
<sequence length="407" mass="41805">MALARAARRRLLPRGALRPTSRSAVTTTFLPENREWHEPAVLSAAAASFRDDELRLLDALAEAAAASLDRAVEASAAEACLDASVAAAGDGDAAALLADFAARARGDLAARVGAGATAAPLAAGETLRLAYAARFAERVAVALFPPGGDRYGALPPPAGRGERARRALADAGAAALLEPAAAAPSAAASPRLGAKVRAALEAACAGDGAARVAAAAALADGDDDGLVDVAEARAALYAAAAPVADALADAHGHHVAAALGRDHAPARRFLDRGAARRLRGAARGALRHLDRNANDALDLPAKARCVAAWAEPDRVDDPPEPPPVLSPAWFAHRGGADGRAYVRPAALAEATDEFFPEHAKLGKELATALLRHREQFWREHEEGKTSAYLTGAFCLFCAAADYAIMVA</sequence>
<dbReference type="Proteomes" id="UP000002729">
    <property type="component" value="Unassembled WGS sequence"/>
</dbReference>
<accession>F0XWX8</accession>
<dbReference type="InParanoid" id="F0XWX8"/>